<evidence type="ECO:0000313" key="3">
    <source>
        <dbReference type="EMBL" id="AAT27913.1"/>
    </source>
</evidence>
<dbReference type="eggNOG" id="COG0569">
    <property type="taxonomic scope" value="Bacteria"/>
</dbReference>
<proteinExistence type="predicted"/>
<dbReference type="Proteomes" id="UP000009072">
    <property type="component" value="Chromosome"/>
</dbReference>
<accession>Q6KHL7</accession>
<dbReference type="InterPro" id="IPR036291">
    <property type="entry name" value="NAD(P)-bd_dom_sf"/>
</dbReference>
<dbReference type="KEGG" id="mmo:MMOB4270"/>
<dbReference type="InterPro" id="IPR003148">
    <property type="entry name" value="RCK_N"/>
</dbReference>
<sequence length="289" mass="31481">MIMYMKKDICVIGTGRFGLAIIDQLSKMKQYSILAIDKNEATLSSVSQIVTSVAIADAADLRALSGLGVANFDTVIVALSDNIEVIAALLELNVKNIIARANSKRHARVLKQIGVDVIIRPEEEAGIRTALIATNQSFIKYSEHLQEVGDGYVIGSIILSNSQISDKPLKDVNFNNKGVSVVLVKRGVSSVLPSGNLTLKLGDIITVIGLVQNVTNVFTLISTDNEKTTKVILRKRREFSIFGKKNKEKTENAFKAQDNGLISKTNKTTELISTKNKIVASKIKPKNTQ</sequence>
<name>Q6KHL7_MYCM1</name>
<dbReference type="PROSITE" id="PS51201">
    <property type="entry name" value="RCK_N"/>
    <property type="match status" value="1"/>
</dbReference>
<feature type="domain" description="RCK N-terminal" evidence="1">
    <location>
        <begin position="6"/>
        <end position="119"/>
    </location>
</feature>
<dbReference type="InterPro" id="IPR036721">
    <property type="entry name" value="RCK_C_sf"/>
</dbReference>
<dbReference type="InterPro" id="IPR050721">
    <property type="entry name" value="Trk_Ktr_HKT_K-transport"/>
</dbReference>
<reference evidence="3 4" key="1">
    <citation type="journal article" date="2004" name="Genome Res.">
        <title>The complete genome and proteome of Mycoplasma mobile.</title>
        <authorList>
            <person name="Jaffe J.D."/>
            <person name="Stange-Thomann N."/>
            <person name="Smith C."/>
            <person name="DeCaprio D."/>
            <person name="Fisher S."/>
            <person name="Butler J."/>
            <person name="Calvo S."/>
            <person name="Elkins T."/>
            <person name="FitzGerald M.G."/>
            <person name="Hafez N."/>
            <person name="Kodira C.D."/>
            <person name="Major J."/>
            <person name="Wang S."/>
            <person name="Wilkinson J."/>
            <person name="Nicol R."/>
            <person name="Nusbaum C."/>
            <person name="Birren B."/>
            <person name="Berg H.C."/>
            <person name="Church G.M."/>
        </authorList>
    </citation>
    <scope>NUCLEOTIDE SEQUENCE [LARGE SCALE GENOMIC DNA]</scope>
    <source>
        <strain evidence="4">ATCC 43663 / 163K / NCTC 11711</strain>
    </source>
</reference>
<dbReference type="PANTHER" id="PTHR43833">
    <property type="entry name" value="POTASSIUM CHANNEL PROTEIN 2-RELATED-RELATED"/>
    <property type="match status" value="1"/>
</dbReference>
<dbReference type="Gene3D" id="3.40.50.720">
    <property type="entry name" value="NAD(P)-binding Rossmann-like Domain"/>
    <property type="match status" value="1"/>
</dbReference>
<evidence type="ECO:0000259" key="2">
    <source>
        <dbReference type="PROSITE" id="PS51202"/>
    </source>
</evidence>
<organism evidence="3 4">
    <name type="scientific">Mycoplasma mobile (strain ATCC 43663 / 163K / NCTC 11711)</name>
    <name type="common">Mesomycoplasma mobile</name>
    <dbReference type="NCBI Taxonomy" id="267748"/>
    <lineage>
        <taxon>Bacteria</taxon>
        <taxon>Bacillati</taxon>
        <taxon>Mycoplasmatota</taxon>
        <taxon>Mycoplasmoidales</taxon>
        <taxon>Metamycoplasmataceae</taxon>
        <taxon>Mesomycoplasma</taxon>
    </lineage>
</organism>
<gene>
    <name evidence="3" type="primary">ktrA</name>
    <name evidence="3" type="ordered locus">MMOB4270</name>
</gene>
<dbReference type="Gene3D" id="3.30.70.1450">
    <property type="entry name" value="Regulator of K+ conductance, C-terminal domain"/>
    <property type="match status" value="1"/>
</dbReference>
<evidence type="ECO:0000313" key="4">
    <source>
        <dbReference type="Proteomes" id="UP000009072"/>
    </source>
</evidence>
<dbReference type="SUPFAM" id="SSF51735">
    <property type="entry name" value="NAD(P)-binding Rossmann-fold domains"/>
    <property type="match status" value="1"/>
</dbReference>
<dbReference type="PANTHER" id="PTHR43833:SF7">
    <property type="entry name" value="KTR SYSTEM POTASSIUM UPTAKE PROTEIN C"/>
    <property type="match status" value="1"/>
</dbReference>
<dbReference type="GO" id="GO:0006813">
    <property type="term" value="P:potassium ion transport"/>
    <property type="evidence" value="ECO:0007669"/>
    <property type="project" value="InterPro"/>
</dbReference>
<dbReference type="Pfam" id="PF02254">
    <property type="entry name" value="TrkA_N"/>
    <property type="match status" value="1"/>
</dbReference>
<dbReference type="EMBL" id="AE017308">
    <property type="protein sequence ID" value="AAT27913.1"/>
    <property type="molecule type" value="Genomic_DNA"/>
</dbReference>
<dbReference type="GO" id="GO:0008324">
    <property type="term" value="F:monoatomic cation transmembrane transporter activity"/>
    <property type="evidence" value="ECO:0007669"/>
    <property type="project" value="InterPro"/>
</dbReference>
<feature type="domain" description="RCK C-terminal" evidence="2">
    <location>
        <begin position="140"/>
        <end position="223"/>
    </location>
</feature>
<dbReference type="STRING" id="267748.MMOB4270"/>
<protein>
    <submittedName>
        <fullName evidence="3">Potassium uptake protein A</fullName>
    </submittedName>
</protein>
<dbReference type="PROSITE" id="PS51202">
    <property type="entry name" value="RCK_C"/>
    <property type="match status" value="1"/>
</dbReference>
<dbReference type="Pfam" id="PF02080">
    <property type="entry name" value="TrkA_C"/>
    <property type="match status" value="1"/>
</dbReference>
<keyword evidence="4" id="KW-1185">Reference proteome</keyword>
<evidence type="ECO:0000259" key="1">
    <source>
        <dbReference type="PROSITE" id="PS51201"/>
    </source>
</evidence>
<dbReference type="AlphaFoldDB" id="Q6KHL7"/>
<dbReference type="InterPro" id="IPR006037">
    <property type="entry name" value="RCK_C"/>
</dbReference>
<dbReference type="HOGENOM" id="CLU_046525_3_2_14"/>
<dbReference type="SUPFAM" id="SSF116726">
    <property type="entry name" value="TrkA C-terminal domain-like"/>
    <property type="match status" value="1"/>
</dbReference>